<evidence type="ECO:0000256" key="5">
    <source>
        <dbReference type="ARBA" id="ARBA00022679"/>
    </source>
</evidence>
<comment type="caution">
    <text evidence="14">The sequence shown here is derived from an EMBL/GenBank/DDBJ whole genome shotgun (WGS) entry which is preliminary data.</text>
</comment>
<keyword evidence="7" id="KW-0735">Signal-anchor</keyword>
<evidence type="ECO:0000313" key="14">
    <source>
        <dbReference type="EMBL" id="CAJ0933431.1"/>
    </source>
</evidence>
<keyword evidence="4 11" id="KW-0328">Glycosyltransferase</keyword>
<dbReference type="InterPro" id="IPR001503">
    <property type="entry name" value="Glyco_trans_10"/>
</dbReference>
<comment type="pathway">
    <text evidence="2">Protein modification; protein glycosylation.</text>
</comment>
<keyword evidence="15" id="KW-1185">Reference proteome</keyword>
<accession>A0ABN9LAJ8</accession>
<feature type="domain" description="Fucosyltransferase C-terminal" evidence="12">
    <location>
        <begin position="311"/>
        <end position="484"/>
    </location>
</feature>
<evidence type="ECO:0000256" key="10">
    <source>
        <dbReference type="ARBA" id="ARBA00023180"/>
    </source>
</evidence>
<organism evidence="14 15">
    <name type="scientific">Ranitomeya imitator</name>
    <name type="common">mimic poison frog</name>
    <dbReference type="NCBI Taxonomy" id="111125"/>
    <lineage>
        <taxon>Eukaryota</taxon>
        <taxon>Metazoa</taxon>
        <taxon>Chordata</taxon>
        <taxon>Craniata</taxon>
        <taxon>Vertebrata</taxon>
        <taxon>Euteleostomi</taxon>
        <taxon>Amphibia</taxon>
        <taxon>Batrachia</taxon>
        <taxon>Anura</taxon>
        <taxon>Neobatrachia</taxon>
        <taxon>Hyloidea</taxon>
        <taxon>Dendrobatidae</taxon>
        <taxon>Dendrobatinae</taxon>
        <taxon>Ranitomeya</taxon>
    </lineage>
</organism>
<dbReference type="Proteomes" id="UP001176940">
    <property type="component" value="Unassembled WGS sequence"/>
</dbReference>
<comment type="similarity">
    <text evidence="3 11">Belongs to the glycosyltransferase 10 family.</text>
</comment>
<keyword evidence="9 11" id="KW-0472">Membrane</keyword>
<dbReference type="InterPro" id="IPR055270">
    <property type="entry name" value="Glyco_tran_10_C"/>
</dbReference>
<dbReference type="EC" id="2.4.1.-" evidence="11"/>
<gene>
    <name evidence="14" type="ORF">RIMI_LOCUS5521675</name>
</gene>
<evidence type="ECO:0000256" key="1">
    <source>
        <dbReference type="ARBA" id="ARBA00004167"/>
    </source>
</evidence>
<dbReference type="Pfam" id="PF00852">
    <property type="entry name" value="Glyco_transf_10"/>
    <property type="match status" value="1"/>
</dbReference>
<evidence type="ECO:0000259" key="13">
    <source>
        <dbReference type="Pfam" id="PF17039"/>
    </source>
</evidence>
<evidence type="ECO:0000256" key="3">
    <source>
        <dbReference type="ARBA" id="ARBA00008919"/>
    </source>
</evidence>
<proteinExistence type="inferred from homology"/>
<dbReference type="Pfam" id="PF17039">
    <property type="entry name" value="Glyco_tran_10_N"/>
    <property type="match status" value="1"/>
</dbReference>
<feature type="domain" description="Fucosyltransferase N-terminal" evidence="13">
    <location>
        <begin position="190"/>
        <end position="297"/>
    </location>
</feature>
<evidence type="ECO:0000256" key="8">
    <source>
        <dbReference type="ARBA" id="ARBA00022989"/>
    </source>
</evidence>
<feature type="transmembrane region" description="Helical" evidence="11">
    <location>
        <begin position="148"/>
        <end position="169"/>
    </location>
</feature>
<dbReference type="Gene3D" id="3.40.50.11660">
    <property type="entry name" value="Glycosyl transferase family 10, C-terminal domain"/>
    <property type="match status" value="1"/>
</dbReference>
<evidence type="ECO:0000256" key="6">
    <source>
        <dbReference type="ARBA" id="ARBA00022692"/>
    </source>
</evidence>
<comment type="subcellular location">
    <subcellularLocation>
        <location evidence="11">Golgi apparatus</location>
        <location evidence="11">Golgi stack membrane</location>
        <topology evidence="11">Single-pass type II membrane protein</topology>
    </subcellularLocation>
    <subcellularLocation>
        <location evidence="1">Membrane</location>
        <topology evidence="1">Single-pass membrane protein</topology>
    </subcellularLocation>
</comment>
<evidence type="ECO:0000256" key="4">
    <source>
        <dbReference type="ARBA" id="ARBA00022676"/>
    </source>
</evidence>
<keyword evidence="11" id="KW-0333">Golgi apparatus</keyword>
<dbReference type="PANTHER" id="PTHR11929">
    <property type="entry name" value="ALPHA- 1,3 -FUCOSYLTRANSFERASE"/>
    <property type="match status" value="1"/>
</dbReference>
<evidence type="ECO:0000256" key="9">
    <source>
        <dbReference type="ARBA" id="ARBA00023136"/>
    </source>
</evidence>
<dbReference type="EMBL" id="CAUEEQ010009473">
    <property type="protein sequence ID" value="CAJ0933431.1"/>
    <property type="molecule type" value="Genomic_DNA"/>
</dbReference>
<keyword evidence="5 11" id="KW-0808">Transferase</keyword>
<dbReference type="InterPro" id="IPR038577">
    <property type="entry name" value="GT10-like_C_sf"/>
</dbReference>
<name>A0ABN9LAJ8_9NEOB</name>
<dbReference type="PANTHER" id="PTHR11929:SF244">
    <property type="entry name" value="FUCOSYLTRANSFERASE"/>
    <property type="match status" value="1"/>
</dbReference>
<evidence type="ECO:0000313" key="15">
    <source>
        <dbReference type="Proteomes" id="UP001176940"/>
    </source>
</evidence>
<evidence type="ECO:0000256" key="7">
    <source>
        <dbReference type="ARBA" id="ARBA00022968"/>
    </source>
</evidence>
<evidence type="ECO:0000256" key="11">
    <source>
        <dbReference type="RuleBase" id="RU003832"/>
    </source>
</evidence>
<sequence length="486" mass="56028">MDEEILSSSGLPVPTGFRILNPEHCQQGCLRPAGLKAHPEFPLQVEISAYQLAPPFPLITTLRSQECIAAMTPDDVAVSRDRYIITGYCRKALLGKERHEEHCSTPGLNPGAAGRYDTCQFHLQIQAPPLILPKQMEQQGKTLTYRNAFIILIAQLFLSTIFFSLYNYANRSLVSSKFSYTSIPQETANNTKIILLWTWPFGEKFPLNECPPYIDFSGCFYTTNISLYSSADAIVMHHRDVCNSRKQLPQMPRPSNQYWVWFNMESPSHSPNLHFMDDLINLTMSYRADSDIFSPYGWLDPNKEEDTFQIPPKTKLVAWAISNWNPGSKRVRYYQELKKFLSVDVYGRQHLPLPKNKHGQTLSQYKFYLAFENSIHEDYITEKLWKNALSFGCVPVVLGPTRKNYERFIPKDSFIHVDDFSTAEELAKYILKLDGDEKAYQQYFSWRSRLHPSPGGNWRTHYCRVCKALKEAPPNKTISKLGAWYK</sequence>
<keyword evidence="10" id="KW-0325">Glycoprotein</keyword>
<evidence type="ECO:0000259" key="12">
    <source>
        <dbReference type="Pfam" id="PF00852"/>
    </source>
</evidence>
<dbReference type="InterPro" id="IPR031481">
    <property type="entry name" value="Glyco_tran_10_N"/>
</dbReference>
<protein>
    <recommendedName>
        <fullName evidence="11">Fucosyltransferase</fullName>
        <ecNumber evidence="11">2.4.1.-</ecNumber>
    </recommendedName>
</protein>
<dbReference type="SUPFAM" id="SSF53756">
    <property type="entry name" value="UDP-Glycosyltransferase/glycogen phosphorylase"/>
    <property type="match status" value="1"/>
</dbReference>
<keyword evidence="8 11" id="KW-1133">Transmembrane helix</keyword>
<reference evidence="14" key="1">
    <citation type="submission" date="2023-07" db="EMBL/GenBank/DDBJ databases">
        <authorList>
            <person name="Stuckert A."/>
        </authorList>
    </citation>
    <scope>NUCLEOTIDE SEQUENCE</scope>
</reference>
<evidence type="ECO:0000256" key="2">
    <source>
        <dbReference type="ARBA" id="ARBA00004922"/>
    </source>
</evidence>
<keyword evidence="6 11" id="KW-0812">Transmembrane</keyword>